<dbReference type="GO" id="GO:0006086">
    <property type="term" value="P:pyruvate decarboxylation to acetyl-CoA"/>
    <property type="evidence" value="ECO:0007669"/>
    <property type="project" value="TreeGrafter"/>
</dbReference>
<dbReference type="InterPro" id="IPR029061">
    <property type="entry name" value="THDP-binding"/>
</dbReference>
<dbReference type="EnsemblMetazoa" id="XM_003391101.3">
    <property type="protein sequence ID" value="XP_003391149.1"/>
    <property type="gene ID" value="LOC100631462"/>
</dbReference>
<dbReference type="SUPFAM" id="SSF52518">
    <property type="entry name" value="Thiamin diphosphate-binding fold (THDP-binding)"/>
    <property type="match status" value="1"/>
</dbReference>
<dbReference type="GO" id="GO:0004739">
    <property type="term" value="F:pyruvate dehydrogenase (acetyl-transferring) activity"/>
    <property type="evidence" value="ECO:0007669"/>
    <property type="project" value="TreeGrafter"/>
</dbReference>
<keyword evidence="4" id="KW-0786">Thiamine pyrophosphate</keyword>
<dbReference type="OrthoDB" id="10256198at2759"/>
<dbReference type="FunCoup" id="A0A1X7T3Q9">
    <property type="interactions" value="784"/>
</dbReference>
<evidence type="ECO:0000313" key="6">
    <source>
        <dbReference type="EnsemblMetazoa" id="Aqu2.1.09103_001"/>
    </source>
</evidence>
<sequence length="237" mass="26538">MYAPNFYGGNGIVGAQVPLGAGIAFELKYNNKDNICITLYGDGAANQGQVFEAYNMAALWKLPVIFACENNRYGMGTAVHRSSASTDYYTRGDYIPGVYVDGQDVLAVREATRWAKEYILAGNGPLVMELETYRYYGHSMSDPGKSYRKSEEVQQFRKEKDPITTATRYLLQGDLATEEELKEIRKSVQADIKKAVANAISDTELPLEEMYTDIYTSTPEFMVRGCDPFTWGKSERA</sequence>
<dbReference type="KEGG" id="aqu:100631462"/>
<protein>
    <recommendedName>
        <fullName evidence="5">Dehydrogenase E1 component domain-containing protein</fullName>
    </recommendedName>
</protein>
<dbReference type="Pfam" id="PF00676">
    <property type="entry name" value="E1_dh"/>
    <property type="match status" value="1"/>
</dbReference>
<dbReference type="PANTHER" id="PTHR11516">
    <property type="entry name" value="PYRUVATE DEHYDROGENASE E1 COMPONENT, ALPHA SUBUNIT BACTERIAL AND ORGANELLAR"/>
    <property type="match status" value="1"/>
</dbReference>
<dbReference type="Proteomes" id="UP000007879">
    <property type="component" value="Unassembled WGS sequence"/>
</dbReference>
<evidence type="ECO:0000256" key="4">
    <source>
        <dbReference type="ARBA" id="ARBA00023052"/>
    </source>
</evidence>
<dbReference type="InParanoid" id="A0A1X7T3Q9"/>
<organism evidence="6">
    <name type="scientific">Amphimedon queenslandica</name>
    <name type="common">Sponge</name>
    <dbReference type="NCBI Taxonomy" id="400682"/>
    <lineage>
        <taxon>Eukaryota</taxon>
        <taxon>Metazoa</taxon>
        <taxon>Porifera</taxon>
        <taxon>Demospongiae</taxon>
        <taxon>Heteroscleromorpha</taxon>
        <taxon>Haplosclerida</taxon>
        <taxon>Niphatidae</taxon>
        <taxon>Amphimedon</taxon>
    </lineage>
</organism>
<evidence type="ECO:0000259" key="5">
    <source>
        <dbReference type="Pfam" id="PF00676"/>
    </source>
</evidence>
<keyword evidence="2" id="KW-0809">Transit peptide</keyword>
<gene>
    <name evidence="6" type="primary">100631462</name>
</gene>
<dbReference type="InterPro" id="IPR050642">
    <property type="entry name" value="PDH_E1_Alpha_Subunit"/>
</dbReference>
<dbReference type="CDD" id="cd02000">
    <property type="entry name" value="TPP_E1_PDC_ADC_BCADC"/>
    <property type="match status" value="1"/>
</dbReference>
<keyword evidence="7" id="KW-1185">Reference proteome</keyword>
<dbReference type="eggNOG" id="KOG0225">
    <property type="taxonomic scope" value="Eukaryota"/>
</dbReference>
<dbReference type="PANTHER" id="PTHR11516:SF60">
    <property type="entry name" value="PYRUVATE DEHYDROGENASE E1 COMPONENT SUBUNIT ALPHA"/>
    <property type="match status" value="1"/>
</dbReference>
<name>A0A1X7T3Q9_AMPQE</name>
<evidence type="ECO:0000256" key="3">
    <source>
        <dbReference type="ARBA" id="ARBA00023002"/>
    </source>
</evidence>
<evidence type="ECO:0000256" key="1">
    <source>
        <dbReference type="ARBA" id="ARBA00001964"/>
    </source>
</evidence>
<dbReference type="InterPro" id="IPR001017">
    <property type="entry name" value="DH_E1"/>
</dbReference>
<dbReference type="OMA" id="RNWLNQN"/>
<evidence type="ECO:0000256" key="2">
    <source>
        <dbReference type="ARBA" id="ARBA00022946"/>
    </source>
</evidence>
<reference evidence="6" key="2">
    <citation type="submission" date="2017-05" db="UniProtKB">
        <authorList>
            <consortium name="EnsemblMetazoa"/>
        </authorList>
    </citation>
    <scope>IDENTIFICATION</scope>
</reference>
<dbReference type="STRING" id="400682.A0A1X7T3Q9"/>
<proteinExistence type="predicted"/>
<accession>A0A1X7T3Q9</accession>
<comment type="cofactor">
    <cofactor evidence="1">
        <name>thiamine diphosphate</name>
        <dbReference type="ChEBI" id="CHEBI:58937"/>
    </cofactor>
</comment>
<dbReference type="EnsemblMetazoa" id="Aqu2.1.09103_001">
    <property type="protein sequence ID" value="Aqu2.1.09103_001"/>
    <property type="gene ID" value="Aqu2.1.09103"/>
</dbReference>
<dbReference type="AlphaFoldDB" id="A0A1X7T3Q9"/>
<dbReference type="Gene3D" id="3.40.50.970">
    <property type="match status" value="1"/>
</dbReference>
<evidence type="ECO:0000313" key="7">
    <source>
        <dbReference type="Proteomes" id="UP000007879"/>
    </source>
</evidence>
<feature type="domain" description="Dehydrogenase E1 component" evidence="5">
    <location>
        <begin position="5"/>
        <end position="205"/>
    </location>
</feature>
<keyword evidence="3" id="KW-0560">Oxidoreductase</keyword>
<reference evidence="7" key="1">
    <citation type="journal article" date="2010" name="Nature">
        <title>The Amphimedon queenslandica genome and the evolution of animal complexity.</title>
        <authorList>
            <person name="Srivastava M."/>
            <person name="Simakov O."/>
            <person name="Chapman J."/>
            <person name="Fahey B."/>
            <person name="Gauthier M.E."/>
            <person name="Mitros T."/>
            <person name="Richards G.S."/>
            <person name="Conaco C."/>
            <person name="Dacre M."/>
            <person name="Hellsten U."/>
            <person name="Larroux C."/>
            <person name="Putnam N.H."/>
            <person name="Stanke M."/>
            <person name="Adamska M."/>
            <person name="Darling A."/>
            <person name="Degnan S.M."/>
            <person name="Oakley T.H."/>
            <person name="Plachetzki D.C."/>
            <person name="Zhai Y."/>
            <person name="Adamski M."/>
            <person name="Calcino A."/>
            <person name="Cummins S.F."/>
            <person name="Goodstein D.M."/>
            <person name="Harris C."/>
            <person name="Jackson D.J."/>
            <person name="Leys S.P."/>
            <person name="Shu S."/>
            <person name="Woodcroft B.J."/>
            <person name="Vervoort M."/>
            <person name="Kosik K.S."/>
            <person name="Manning G."/>
            <person name="Degnan B.M."/>
            <person name="Rokhsar D.S."/>
        </authorList>
    </citation>
    <scope>NUCLEOTIDE SEQUENCE [LARGE SCALE GENOMIC DNA]</scope>
</reference>